<evidence type="ECO:0000313" key="5">
    <source>
        <dbReference type="Proteomes" id="UP000600247"/>
    </source>
</evidence>
<gene>
    <name evidence="4" type="primary">yfkQ</name>
    <name evidence="4" type="ORF">GCM10010918_28960</name>
</gene>
<dbReference type="GO" id="GO:0009847">
    <property type="term" value="P:spore germination"/>
    <property type="evidence" value="ECO:0007669"/>
    <property type="project" value="InterPro"/>
</dbReference>
<dbReference type="GO" id="GO:0016020">
    <property type="term" value="C:membrane"/>
    <property type="evidence" value="ECO:0007669"/>
    <property type="project" value="InterPro"/>
</dbReference>
<dbReference type="PIRSF" id="PIRSF005690">
    <property type="entry name" value="GerBA"/>
    <property type="match status" value="1"/>
</dbReference>
<evidence type="ECO:0000256" key="2">
    <source>
        <dbReference type="ARBA" id="ARBA00023136"/>
    </source>
</evidence>
<dbReference type="InterPro" id="IPR050768">
    <property type="entry name" value="UPF0353/GerABKA_families"/>
</dbReference>
<evidence type="ECO:0000256" key="1">
    <source>
        <dbReference type="ARBA" id="ARBA00005278"/>
    </source>
</evidence>
<dbReference type="PANTHER" id="PTHR22550:SF5">
    <property type="entry name" value="LEUCINE ZIPPER PROTEIN 4"/>
    <property type="match status" value="1"/>
</dbReference>
<dbReference type="Proteomes" id="UP000600247">
    <property type="component" value="Unassembled WGS sequence"/>
</dbReference>
<dbReference type="PANTHER" id="PTHR22550">
    <property type="entry name" value="SPORE GERMINATION PROTEIN"/>
    <property type="match status" value="1"/>
</dbReference>
<protein>
    <submittedName>
        <fullName evidence="4">Membrane protein YfkQ</fullName>
    </submittedName>
</protein>
<evidence type="ECO:0000256" key="3">
    <source>
        <dbReference type="SAM" id="Phobius"/>
    </source>
</evidence>
<dbReference type="EMBL" id="BMHY01000005">
    <property type="protein sequence ID" value="GGG71597.1"/>
    <property type="molecule type" value="Genomic_DNA"/>
</dbReference>
<feature type="transmembrane region" description="Helical" evidence="3">
    <location>
        <begin position="261"/>
        <end position="282"/>
    </location>
</feature>
<dbReference type="InterPro" id="IPR004995">
    <property type="entry name" value="Spore_Ger"/>
</dbReference>
<keyword evidence="5" id="KW-1185">Reference proteome</keyword>
<keyword evidence="3" id="KW-1133">Transmembrane helix</keyword>
<keyword evidence="2 3" id="KW-0472">Membrane</keyword>
<name>A0A917HA29_9BACL</name>
<comment type="caution">
    <text evidence="4">The sequence shown here is derived from an EMBL/GenBank/DDBJ whole genome shotgun (WGS) entry which is preliminary data.</text>
</comment>
<dbReference type="RefSeq" id="WP_229692190.1">
    <property type="nucleotide sequence ID" value="NZ_BMHY01000005.1"/>
</dbReference>
<organism evidence="4 5">
    <name type="scientific">Paenibacillus radicis</name>
    <name type="common">ex Gao et al. 2016</name>
    <dbReference type="NCBI Taxonomy" id="1737354"/>
    <lineage>
        <taxon>Bacteria</taxon>
        <taxon>Bacillati</taxon>
        <taxon>Bacillota</taxon>
        <taxon>Bacilli</taxon>
        <taxon>Bacillales</taxon>
        <taxon>Paenibacillaceae</taxon>
        <taxon>Paenibacillus</taxon>
    </lineage>
</organism>
<feature type="transmembrane region" description="Helical" evidence="3">
    <location>
        <begin position="427"/>
        <end position="451"/>
    </location>
</feature>
<accession>A0A917HA29</accession>
<feature type="transmembrane region" description="Helical" evidence="3">
    <location>
        <begin position="372"/>
        <end position="392"/>
    </location>
</feature>
<evidence type="ECO:0000313" key="4">
    <source>
        <dbReference type="EMBL" id="GGG71597.1"/>
    </source>
</evidence>
<sequence length="510" mass="56597">MNDNKGLESILQMQRELLARPISTSLRSNTDVLRQLFENASDVVFHEFTIRNGPLALLVYIDGITDTKELERHVLAPLKTDGTDGELGWEAVIQRISVSSSQSVRTIQKAADELGAGNPLLLLEGQAVGAFFAIPFWQMRAIEEPQAETVVRGPREGFIETLHVNLSMIRRRLQTPAFKLKKLSIGRYTKTTCAIAYIEGVTDPNLVEEMERRLKDIDVDGIVDSNHIEEWIEDNPLSLFPQLQATERPDVVVSSLLEGRIALLVNGSPFSLIAPVTLLTLMQSSEDYYERSFVATGIRWLRLLISFIAILMPSIYVAVLSFHQEMIPTALLLTISKSREQIPFPALFEALLMEVTFEALREAGIRLPKQVGSAVSIVGALVIGQAAISAGIVSSPMIMVVAITGVASFLIPNYQLGLAIRLIRFPIMFCAGLLGLYGIVLAGVFIVVHMLSLRSFGVPYLSPLSPIQFEQFKDTLVRAPSWALNKRPHLTGSIWNKLRVRPHHSRLKKG</sequence>
<keyword evidence="3" id="KW-0812">Transmembrane</keyword>
<feature type="transmembrane region" description="Helical" evidence="3">
    <location>
        <begin position="398"/>
        <end position="420"/>
    </location>
</feature>
<dbReference type="AlphaFoldDB" id="A0A917HA29"/>
<reference evidence="4 5" key="1">
    <citation type="journal article" date="2014" name="Int. J. Syst. Evol. Microbiol.">
        <title>Complete genome sequence of Corynebacterium casei LMG S-19264T (=DSM 44701T), isolated from a smear-ripened cheese.</title>
        <authorList>
            <consortium name="US DOE Joint Genome Institute (JGI-PGF)"/>
            <person name="Walter F."/>
            <person name="Albersmeier A."/>
            <person name="Kalinowski J."/>
            <person name="Ruckert C."/>
        </authorList>
    </citation>
    <scope>NUCLEOTIDE SEQUENCE [LARGE SCALE GENOMIC DNA]</scope>
    <source>
        <strain evidence="4 5">CGMCC 1.15286</strain>
    </source>
</reference>
<dbReference type="Pfam" id="PF03323">
    <property type="entry name" value="GerA"/>
    <property type="match status" value="1"/>
</dbReference>
<feature type="transmembrane region" description="Helical" evidence="3">
    <location>
        <begin position="303"/>
        <end position="322"/>
    </location>
</feature>
<proteinExistence type="inferred from homology"/>
<comment type="similarity">
    <text evidence="1">Belongs to the GerABKA family.</text>
</comment>